<dbReference type="Pfam" id="PF17651">
    <property type="entry name" value="Raco_middle"/>
    <property type="match status" value="1"/>
</dbReference>
<evidence type="ECO:0000259" key="1">
    <source>
        <dbReference type="Pfam" id="PF14574"/>
    </source>
</evidence>
<organism evidence="3 4">
    <name type="scientific">Desulfovibrio fairfieldensis</name>
    <dbReference type="NCBI Taxonomy" id="44742"/>
    <lineage>
        <taxon>Bacteria</taxon>
        <taxon>Pseudomonadati</taxon>
        <taxon>Thermodesulfobacteriota</taxon>
        <taxon>Desulfovibrionia</taxon>
        <taxon>Desulfovibrionales</taxon>
        <taxon>Desulfovibrionaceae</taxon>
        <taxon>Desulfovibrio</taxon>
    </lineage>
</organism>
<dbReference type="RefSeq" id="WP_062253227.1">
    <property type="nucleotide sequence ID" value="NZ_CP014229.1"/>
</dbReference>
<dbReference type="Proteomes" id="UP000069241">
    <property type="component" value="Chromosome"/>
</dbReference>
<dbReference type="SUPFAM" id="SSF54292">
    <property type="entry name" value="2Fe-2S ferredoxin-like"/>
    <property type="match status" value="1"/>
</dbReference>
<dbReference type="PANTHER" id="PTHR42895">
    <property type="entry name" value="IRON-SULFUR CLUSTER-BINDING PROTEIN-RELATED"/>
    <property type="match status" value="1"/>
</dbReference>
<dbReference type="GO" id="GO:0051536">
    <property type="term" value="F:iron-sulfur cluster binding"/>
    <property type="evidence" value="ECO:0007669"/>
    <property type="project" value="InterPro"/>
</dbReference>
<dbReference type="InterPro" id="IPR041414">
    <property type="entry name" value="Raco-like_middle"/>
</dbReference>
<dbReference type="STRING" id="44742.AXF13_10860"/>
<evidence type="ECO:0000259" key="2">
    <source>
        <dbReference type="Pfam" id="PF17651"/>
    </source>
</evidence>
<keyword evidence="4" id="KW-1185">Reference proteome</keyword>
<dbReference type="InterPro" id="IPR012675">
    <property type="entry name" value="Beta-grasp_dom_sf"/>
</dbReference>
<evidence type="ECO:0000313" key="3">
    <source>
        <dbReference type="EMBL" id="AMD90575.1"/>
    </source>
</evidence>
<feature type="domain" description="RACo C-terminal" evidence="1">
    <location>
        <begin position="297"/>
        <end position="548"/>
    </location>
</feature>
<dbReference type="PANTHER" id="PTHR42895:SF2">
    <property type="entry name" value="IRON-SULFUR CLUSTER PROTEIN"/>
    <property type="match status" value="1"/>
</dbReference>
<dbReference type="Pfam" id="PF14574">
    <property type="entry name" value="RACo_C_ter"/>
    <property type="match status" value="1"/>
</dbReference>
<dbReference type="Gene3D" id="3.10.20.30">
    <property type="match status" value="1"/>
</dbReference>
<dbReference type="KEGG" id="dfi:AXF13_10860"/>
<proteinExistence type="predicted"/>
<dbReference type="InterPro" id="IPR042259">
    <property type="entry name" value="Raco-like_middle_sf"/>
</dbReference>
<sequence>MKLRLSPVAEVASGGTAPQIPAPCVDIEAPAGESLSRALWLSGKLRPLPLCGGLGRCGRCRLRFPRDAPLPLPAEEAVFSARELEAGWRMACRRQVPAVPAIGPDSGPGSVLELELPPEDFAAEVDEVSPGNALGAKTGRELALAVDLGTTSVYWRALETDSGAAVALGHFLNPQAGAGADVMSRLAVAREPGGRARLAGLVRDALRRVVDGLHASGNTVVRICLAANTAMTDIFLDRDVEGLCAAPYHAAHAGHETAHLPGLPSVYIPPLPAPFVGGDVSAGLAALLAARTPRPFVLADLGTNGELALVTARGDLLLTSVPLGPALEGIGPECGQLAGPGVVTDFSLTPAGLAAHSPDGAPGSTSGPARGISATGYLSLLALLRQVGLLDASGLFADGRAGFSMPLARKLAAGLQKEHGRMRLHLPRGLWLAAADVEELLKVKAAFALALDALLRAARVPPRELAALCLAGALGEHVRADNLEQLGFVPSGLGSRIRAVGNVSLDGAALLALHPDKGAELARLCAGARLLPLVENPDFYHAYLRHMRFGV</sequence>
<dbReference type="EMBL" id="CP014229">
    <property type="protein sequence ID" value="AMD90575.1"/>
    <property type="molecule type" value="Genomic_DNA"/>
</dbReference>
<dbReference type="InterPro" id="IPR027980">
    <property type="entry name" value="RACo_C"/>
</dbReference>
<dbReference type="AlphaFoldDB" id="A0A120KM84"/>
<accession>A0A120KM84</accession>
<reference evidence="4" key="1">
    <citation type="submission" date="2016-02" db="EMBL/GenBank/DDBJ databases">
        <authorList>
            <person name="Holder M.E."/>
            <person name="Ajami N.J."/>
            <person name="Petrosino J.F."/>
        </authorList>
    </citation>
    <scope>NUCLEOTIDE SEQUENCE [LARGE SCALE GENOMIC DNA]</scope>
    <source>
        <strain evidence="4">CCUG 45958</strain>
    </source>
</reference>
<name>A0A120KM84_9BACT</name>
<gene>
    <name evidence="3" type="ORF">AXF13_10860</name>
</gene>
<dbReference type="InterPro" id="IPR052911">
    <property type="entry name" value="Corrinoid_activation_enz"/>
</dbReference>
<evidence type="ECO:0000313" key="4">
    <source>
        <dbReference type="Proteomes" id="UP000069241"/>
    </source>
</evidence>
<feature type="domain" description="RACo-like middle region" evidence="2">
    <location>
        <begin position="142"/>
        <end position="286"/>
    </location>
</feature>
<dbReference type="Gene3D" id="3.30.420.480">
    <property type="entry name" value="Domain of unknown function (DUF4445)"/>
    <property type="match status" value="1"/>
</dbReference>
<protein>
    <submittedName>
        <fullName evidence="3">FeS-binding protein</fullName>
    </submittedName>
</protein>
<dbReference type="InterPro" id="IPR036010">
    <property type="entry name" value="2Fe-2S_ferredoxin-like_sf"/>
</dbReference>